<organism evidence="2 3">
    <name type="scientific">Dibothriocephalus latus</name>
    <name type="common">Fish tapeworm</name>
    <name type="synonym">Diphyllobothrium latum</name>
    <dbReference type="NCBI Taxonomy" id="60516"/>
    <lineage>
        <taxon>Eukaryota</taxon>
        <taxon>Metazoa</taxon>
        <taxon>Spiralia</taxon>
        <taxon>Lophotrochozoa</taxon>
        <taxon>Platyhelminthes</taxon>
        <taxon>Cestoda</taxon>
        <taxon>Eucestoda</taxon>
        <taxon>Diphyllobothriidea</taxon>
        <taxon>Diphyllobothriidae</taxon>
        <taxon>Dibothriocephalus</taxon>
    </lineage>
</organism>
<keyword evidence="1" id="KW-0812">Transmembrane</keyword>
<reference evidence="2 3" key="1">
    <citation type="submission" date="2018-11" db="EMBL/GenBank/DDBJ databases">
        <authorList>
            <consortium name="Pathogen Informatics"/>
        </authorList>
    </citation>
    <scope>NUCLEOTIDE SEQUENCE [LARGE SCALE GENOMIC DNA]</scope>
</reference>
<protein>
    <submittedName>
        <fullName evidence="2">Uncharacterized protein</fullName>
    </submittedName>
</protein>
<keyword evidence="3" id="KW-1185">Reference proteome</keyword>
<keyword evidence="1" id="KW-1133">Transmembrane helix</keyword>
<evidence type="ECO:0000313" key="2">
    <source>
        <dbReference type="EMBL" id="VDN42394.1"/>
    </source>
</evidence>
<dbReference type="EMBL" id="UYRU01104491">
    <property type="protein sequence ID" value="VDN42394.1"/>
    <property type="molecule type" value="Genomic_DNA"/>
</dbReference>
<evidence type="ECO:0000313" key="3">
    <source>
        <dbReference type="Proteomes" id="UP000281553"/>
    </source>
</evidence>
<gene>
    <name evidence="2" type="ORF">DILT_LOCUS18815</name>
</gene>
<dbReference type="Proteomes" id="UP000281553">
    <property type="component" value="Unassembled WGS sequence"/>
</dbReference>
<feature type="transmembrane region" description="Helical" evidence="1">
    <location>
        <begin position="63"/>
        <end position="87"/>
    </location>
</feature>
<evidence type="ECO:0000256" key="1">
    <source>
        <dbReference type="SAM" id="Phobius"/>
    </source>
</evidence>
<accession>A0A3P7NI16</accession>
<name>A0A3P7NI16_DIBLA</name>
<sequence>MIRLWAKVSNRTDWRCPFLIANIKLSSFSFFFSGLLLVLLGSLATAAQMIVEEVFLKKHGFHALHVVGMEGFFGMFVMGFVSCPLYTARWSSTDTSL</sequence>
<dbReference type="AlphaFoldDB" id="A0A3P7NI16"/>
<keyword evidence="1" id="KW-0472">Membrane</keyword>
<feature type="transmembrane region" description="Helical" evidence="1">
    <location>
        <begin position="28"/>
        <end position="51"/>
    </location>
</feature>
<proteinExistence type="predicted"/>